<dbReference type="SMART" id="SM00674">
    <property type="entry name" value="CENPB"/>
    <property type="match status" value="1"/>
</dbReference>
<feature type="domain" description="HTH CENPB-type" evidence="3">
    <location>
        <begin position="82"/>
        <end position="147"/>
    </location>
</feature>
<dbReference type="AlphaFoldDB" id="A0A439DB95"/>
<keyword evidence="5" id="KW-1185">Reference proteome</keyword>
<feature type="region of interest" description="Disordered" evidence="2">
    <location>
        <begin position="144"/>
        <end position="202"/>
    </location>
</feature>
<feature type="compositionally biased region" description="Basic and acidic residues" evidence="2">
    <location>
        <begin position="144"/>
        <end position="153"/>
    </location>
</feature>
<protein>
    <recommendedName>
        <fullName evidence="3">HTH CENPB-type domain-containing protein</fullName>
    </recommendedName>
</protein>
<dbReference type="InterPro" id="IPR006600">
    <property type="entry name" value="HTH_CenpB_DNA-bd_dom"/>
</dbReference>
<evidence type="ECO:0000313" key="5">
    <source>
        <dbReference type="Proteomes" id="UP000286045"/>
    </source>
</evidence>
<dbReference type="GO" id="GO:0003677">
    <property type="term" value="F:DNA binding"/>
    <property type="evidence" value="ECO:0007669"/>
    <property type="project" value="UniProtKB-KW"/>
</dbReference>
<proteinExistence type="predicted"/>
<name>A0A439DB95_9PEZI</name>
<evidence type="ECO:0000256" key="1">
    <source>
        <dbReference type="ARBA" id="ARBA00023125"/>
    </source>
</evidence>
<dbReference type="Proteomes" id="UP000286045">
    <property type="component" value="Unassembled WGS sequence"/>
</dbReference>
<dbReference type="EMBL" id="RYZI01000072">
    <property type="protein sequence ID" value="RWA11685.1"/>
    <property type="molecule type" value="Genomic_DNA"/>
</dbReference>
<evidence type="ECO:0000256" key="2">
    <source>
        <dbReference type="SAM" id="MobiDB-lite"/>
    </source>
</evidence>
<evidence type="ECO:0000313" key="4">
    <source>
        <dbReference type="EMBL" id="RWA11685.1"/>
    </source>
</evidence>
<sequence length="202" mass="22464">MSSTEIPKRRESHRALEAAQWLYETQKAQLAEDPNRPRASITSTRSAAEKFGVSKSTVARQLVALKNGKPNASTGSRIGRPSRLTEVEEQMLSFYIFMLRREKRPVSIKVVQDATDALLSRRKPPGAPISGSWVKRWLRANRAQAREETESKGNDALQNTELLEAEVDNDDEDGDLGEDVPSDDETAEATLDPSIRELSSLS</sequence>
<accession>A0A439DB95</accession>
<comment type="caution">
    <text evidence="4">The sequence shown here is derived from an EMBL/GenBank/DDBJ whole genome shotgun (WGS) entry which is preliminary data.</text>
</comment>
<evidence type="ECO:0000259" key="3">
    <source>
        <dbReference type="SMART" id="SM00674"/>
    </source>
</evidence>
<reference evidence="4 5" key="1">
    <citation type="submission" date="2018-12" db="EMBL/GenBank/DDBJ databases">
        <title>Draft genome sequence of Xylaria grammica IHI A82.</title>
        <authorList>
            <person name="Buettner E."/>
            <person name="Kellner H."/>
        </authorList>
    </citation>
    <scope>NUCLEOTIDE SEQUENCE [LARGE SCALE GENOMIC DNA]</scope>
    <source>
        <strain evidence="4 5">IHI A82</strain>
    </source>
</reference>
<keyword evidence="1" id="KW-0238">DNA-binding</keyword>
<gene>
    <name evidence="4" type="ORF">EKO27_g3414</name>
</gene>
<organism evidence="4 5">
    <name type="scientific">Xylaria grammica</name>
    <dbReference type="NCBI Taxonomy" id="363999"/>
    <lineage>
        <taxon>Eukaryota</taxon>
        <taxon>Fungi</taxon>
        <taxon>Dikarya</taxon>
        <taxon>Ascomycota</taxon>
        <taxon>Pezizomycotina</taxon>
        <taxon>Sordariomycetes</taxon>
        <taxon>Xylariomycetidae</taxon>
        <taxon>Xylariales</taxon>
        <taxon>Xylariaceae</taxon>
        <taxon>Xylaria</taxon>
    </lineage>
</organism>
<feature type="compositionally biased region" description="Acidic residues" evidence="2">
    <location>
        <begin position="163"/>
        <end position="187"/>
    </location>
</feature>